<reference evidence="7 8" key="1">
    <citation type="journal article" date="2019" name="Int. J. Syst. Evol. Microbiol.">
        <title>The Global Catalogue of Microorganisms (GCM) 10K type strain sequencing project: providing services to taxonomists for standard genome sequencing and annotation.</title>
        <authorList>
            <consortium name="The Broad Institute Genomics Platform"/>
            <consortium name="The Broad Institute Genome Sequencing Center for Infectious Disease"/>
            <person name="Wu L."/>
            <person name="Ma J."/>
        </authorList>
    </citation>
    <scope>NUCLEOTIDE SEQUENCE [LARGE SCALE GENOMIC DNA]</scope>
    <source>
        <strain evidence="7 8">JCM 9088</strain>
    </source>
</reference>
<dbReference type="PANTHER" id="PTHR23528:SF1">
    <property type="entry name" value="MAJOR FACILITATOR SUPERFAMILY (MFS) PROFILE DOMAIN-CONTAINING PROTEIN"/>
    <property type="match status" value="1"/>
</dbReference>
<evidence type="ECO:0000313" key="8">
    <source>
        <dbReference type="Proteomes" id="UP001500403"/>
    </source>
</evidence>
<evidence type="ECO:0000256" key="5">
    <source>
        <dbReference type="SAM" id="Phobius"/>
    </source>
</evidence>
<sequence>MTGIALVSLGMWTALYTPVQVLLAQQLETIDPDSKESALGLVTGIGALIALVATPLAGALSDRTTSRFGRRRPWLAGGALGTALGLPILAPQTTVTGVVLGWCVAQPSLSAMLAGLVAEVPDHVPVAQRAVVSAWVGATQPLAVVFGTVLVTVAVSGPRSGYPLIAALLVLCALPFLWSVEDARLPASAVPAVSWSRFLAGFWISPRRHRDFALAWLTRLLVQLGNATGTLYLLYFLRDEVRYEQRFPGREAEQGLLTPVVLYTAGIVLTAFIGGMVSDRLGRRKSLVTAAGAVIASGSALLAVRPTWPAALVAAGLMGLGYGVYISVDQALITRVLPTADNRGRDLGVINIANSLPHVLAPAIAAVLVTHLGGYPALFAFTSALTLLGAVLVQRIRSVP</sequence>
<dbReference type="InterPro" id="IPR036259">
    <property type="entry name" value="MFS_trans_sf"/>
</dbReference>
<feature type="transmembrane region" description="Helical" evidence="5">
    <location>
        <begin position="40"/>
        <end position="61"/>
    </location>
</feature>
<keyword evidence="2 5" id="KW-0812">Transmembrane</keyword>
<evidence type="ECO:0000256" key="1">
    <source>
        <dbReference type="ARBA" id="ARBA00004651"/>
    </source>
</evidence>
<comment type="caution">
    <text evidence="7">The sequence shown here is derived from an EMBL/GenBank/DDBJ whole genome shotgun (WGS) entry which is preliminary data.</text>
</comment>
<feature type="transmembrane region" description="Helical" evidence="5">
    <location>
        <begin position="256"/>
        <end position="275"/>
    </location>
</feature>
<accession>A0ABN3WXE4</accession>
<feature type="transmembrane region" description="Helical" evidence="5">
    <location>
        <begin position="375"/>
        <end position="393"/>
    </location>
</feature>
<name>A0ABN3WXE4_9ACTN</name>
<dbReference type="Gene3D" id="1.20.1250.20">
    <property type="entry name" value="MFS general substrate transporter like domains"/>
    <property type="match status" value="2"/>
</dbReference>
<evidence type="ECO:0000256" key="2">
    <source>
        <dbReference type="ARBA" id="ARBA00022692"/>
    </source>
</evidence>
<comment type="subcellular location">
    <subcellularLocation>
        <location evidence="1">Cell membrane</location>
        <topology evidence="1">Multi-pass membrane protein</topology>
    </subcellularLocation>
</comment>
<feature type="transmembrane region" description="Helical" evidence="5">
    <location>
        <begin position="132"/>
        <end position="155"/>
    </location>
</feature>
<evidence type="ECO:0000259" key="6">
    <source>
        <dbReference type="PROSITE" id="PS50850"/>
    </source>
</evidence>
<proteinExistence type="predicted"/>
<protein>
    <submittedName>
        <fullName evidence="7">MFS transporter</fullName>
    </submittedName>
</protein>
<feature type="domain" description="Major facilitator superfamily (MFS) profile" evidence="6">
    <location>
        <begin position="211"/>
        <end position="400"/>
    </location>
</feature>
<keyword evidence="3 5" id="KW-1133">Transmembrane helix</keyword>
<feature type="transmembrane region" description="Helical" evidence="5">
    <location>
        <begin position="162"/>
        <end position="179"/>
    </location>
</feature>
<feature type="transmembrane region" description="Helical" evidence="5">
    <location>
        <begin position="216"/>
        <end position="236"/>
    </location>
</feature>
<keyword evidence="8" id="KW-1185">Reference proteome</keyword>
<feature type="transmembrane region" description="Helical" evidence="5">
    <location>
        <begin position="310"/>
        <end position="328"/>
    </location>
</feature>
<dbReference type="RefSeq" id="WP_344491351.1">
    <property type="nucleotide sequence ID" value="NZ_BAAAUD010000012.1"/>
</dbReference>
<evidence type="ECO:0000256" key="4">
    <source>
        <dbReference type="ARBA" id="ARBA00023136"/>
    </source>
</evidence>
<evidence type="ECO:0000313" key="7">
    <source>
        <dbReference type="EMBL" id="GAA2927873.1"/>
    </source>
</evidence>
<dbReference type="PROSITE" id="PS50850">
    <property type="entry name" value="MFS"/>
    <property type="match status" value="1"/>
</dbReference>
<dbReference type="InterPro" id="IPR011701">
    <property type="entry name" value="MFS"/>
</dbReference>
<dbReference type="Pfam" id="PF07690">
    <property type="entry name" value="MFS_1"/>
    <property type="match status" value="2"/>
</dbReference>
<evidence type="ECO:0000256" key="3">
    <source>
        <dbReference type="ARBA" id="ARBA00022989"/>
    </source>
</evidence>
<feature type="transmembrane region" description="Helical" evidence="5">
    <location>
        <begin position="73"/>
        <end position="90"/>
    </location>
</feature>
<dbReference type="PANTHER" id="PTHR23528">
    <property type="match status" value="1"/>
</dbReference>
<dbReference type="Proteomes" id="UP001500403">
    <property type="component" value="Unassembled WGS sequence"/>
</dbReference>
<feature type="transmembrane region" description="Helical" evidence="5">
    <location>
        <begin position="349"/>
        <end position="369"/>
    </location>
</feature>
<dbReference type="EMBL" id="BAAAUD010000012">
    <property type="protein sequence ID" value="GAA2927873.1"/>
    <property type="molecule type" value="Genomic_DNA"/>
</dbReference>
<keyword evidence="4 5" id="KW-0472">Membrane</keyword>
<dbReference type="SUPFAM" id="SSF103473">
    <property type="entry name" value="MFS general substrate transporter"/>
    <property type="match status" value="1"/>
</dbReference>
<gene>
    <name evidence="7" type="ORF">GCM10010446_10500</name>
</gene>
<organism evidence="7 8">
    <name type="scientific">Streptomyces enissocaesilis</name>
    <dbReference type="NCBI Taxonomy" id="332589"/>
    <lineage>
        <taxon>Bacteria</taxon>
        <taxon>Bacillati</taxon>
        <taxon>Actinomycetota</taxon>
        <taxon>Actinomycetes</taxon>
        <taxon>Kitasatosporales</taxon>
        <taxon>Streptomycetaceae</taxon>
        <taxon>Streptomyces</taxon>
        <taxon>Streptomyces rochei group</taxon>
    </lineage>
</organism>
<dbReference type="PROSITE" id="PS00216">
    <property type="entry name" value="SUGAR_TRANSPORT_1"/>
    <property type="match status" value="1"/>
</dbReference>
<dbReference type="InterPro" id="IPR005829">
    <property type="entry name" value="Sugar_transporter_CS"/>
</dbReference>
<dbReference type="InterPro" id="IPR020846">
    <property type="entry name" value="MFS_dom"/>
</dbReference>